<evidence type="ECO:0000256" key="3">
    <source>
        <dbReference type="ARBA" id="ARBA00022448"/>
    </source>
</evidence>
<evidence type="ECO:0000256" key="7">
    <source>
        <dbReference type="ARBA" id="ARBA00023136"/>
    </source>
</evidence>
<dbReference type="AlphaFoldDB" id="A0A7L4UPA7"/>
<evidence type="ECO:0000256" key="1">
    <source>
        <dbReference type="ARBA" id="ARBA00004141"/>
    </source>
</evidence>
<dbReference type="Pfam" id="PF01769">
    <property type="entry name" value="MgtE"/>
    <property type="match status" value="1"/>
</dbReference>
<dbReference type="CDD" id="cd04606">
    <property type="entry name" value="CBS_pair_Mg_transporter"/>
    <property type="match status" value="1"/>
</dbReference>
<dbReference type="SUPFAM" id="SSF158791">
    <property type="entry name" value="MgtE N-terminal domain-like"/>
    <property type="match status" value="1"/>
</dbReference>
<comment type="caution">
    <text evidence="11">The sequence shown here is derived from an EMBL/GenBank/DDBJ whole genome shotgun (WGS) entry which is preliminary data.</text>
</comment>
<dbReference type="GO" id="GO:0005886">
    <property type="term" value="C:plasma membrane"/>
    <property type="evidence" value="ECO:0007669"/>
    <property type="project" value="UniProtKB-SubCell"/>
</dbReference>
<evidence type="ECO:0000313" key="12">
    <source>
        <dbReference type="Proteomes" id="UP000251835"/>
    </source>
</evidence>
<keyword evidence="6 9" id="KW-1133">Transmembrane helix</keyword>
<protein>
    <recommendedName>
        <fullName evidence="9">Magnesium transporter MgtE</fullName>
    </recommendedName>
</protein>
<dbReference type="Gene3D" id="3.10.580.10">
    <property type="entry name" value="CBS-domain"/>
    <property type="match status" value="1"/>
</dbReference>
<dbReference type="SMART" id="SM00924">
    <property type="entry name" value="MgtE_N"/>
    <property type="match status" value="1"/>
</dbReference>
<evidence type="ECO:0000256" key="6">
    <source>
        <dbReference type="ARBA" id="ARBA00022989"/>
    </source>
</evidence>
<feature type="transmembrane region" description="Helical" evidence="9">
    <location>
        <begin position="361"/>
        <end position="382"/>
    </location>
</feature>
<dbReference type="NCBIfam" id="TIGR00400">
    <property type="entry name" value="mgtE"/>
    <property type="match status" value="1"/>
</dbReference>
<dbReference type="SMART" id="SM00116">
    <property type="entry name" value="CBS"/>
    <property type="match status" value="2"/>
</dbReference>
<feature type="transmembrane region" description="Helical" evidence="9">
    <location>
        <begin position="422"/>
        <end position="444"/>
    </location>
</feature>
<dbReference type="InterPro" id="IPR006667">
    <property type="entry name" value="SLC41_membr_dom"/>
</dbReference>
<keyword evidence="9" id="KW-0479">Metal-binding</keyword>
<keyword evidence="3 9" id="KW-0813">Transport</keyword>
<dbReference type="InterPro" id="IPR006668">
    <property type="entry name" value="Mg_transptr_MgtE_intracell_dom"/>
</dbReference>
<dbReference type="GO" id="GO:0015095">
    <property type="term" value="F:magnesium ion transmembrane transporter activity"/>
    <property type="evidence" value="ECO:0007669"/>
    <property type="project" value="UniProtKB-UniRule"/>
</dbReference>
<name>A0A7L4UPA7_BALHA</name>
<reference evidence="11 12" key="1">
    <citation type="submission" date="2018-05" db="EMBL/GenBank/DDBJ databases">
        <title>Genomic Encyclopedia of Type Strains, Phase IV (KMG-IV): sequencing the most valuable type-strain genomes for metagenomic binning, comparative biology and taxonomic classification.</title>
        <authorList>
            <person name="Goeker M."/>
        </authorList>
    </citation>
    <scope>NUCLEOTIDE SEQUENCE [LARGE SCALE GENOMIC DNA]</scope>
    <source>
        <strain evidence="11 12">DSM 28579</strain>
    </source>
</reference>
<dbReference type="PANTHER" id="PTHR43773">
    <property type="entry name" value="MAGNESIUM TRANSPORTER MGTE"/>
    <property type="match status" value="1"/>
</dbReference>
<keyword evidence="5 9" id="KW-0460">Magnesium</keyword>
<dbReference type="InterPro" id="IPR038076">
    <property type="entry name" value="MgtE_N_sf"/>
</dbReference>
<evidence type="ECO:0000256" key="8">
    <source>
        <dbReference type="PROSITE-ProRule" id="PRU00703"/>
    </source>
</evidence>
<dbReference type="SUPFAM" id="SSF54631">
    <property type="entry name" value="CBS-domain pair"/>
    <property type="match status" value="1"/>
</dbReference>
<feature type="domain" description="CBS" evidence="10">
    <location>
        <begin position="141"/>
        <end position="204"/>
    </location>
</feature>
<evidence type="ECO:0000313" key="11">
    <source>
        <dbReference type="EMBL" id="PVX50717.1"/>
    </source>
</evidence>
<accession>A0A7L4UPA7</accession>
<dbReference type="InterPro" id="IPR046342">
    <property type="entry name" value="CBS_dom_sf"/>
</dbReference>
<comment type="subcellular location">
    <subcellularLocation>
        <location evidence="9">Cell membrane</location>
        <topology evidence="9">Multi-pass membrane protein</topology>
    </subcellularLocation>
    <subcellularLocation>
        <location evidence="1">Membrane</location>
        <topology evidence="1">Multi-pass membrane protein</topology>
    </subcellularLocation>
</comment>
<dbReference type="GO" id="GO:0046872">
    <property type="term" value="F:metal ion binding"/>
    <property type="evidence" value="ECO:0007669"/>
    <property type="project" value="UniProtKB-KW"/>
</dbReference>
<keyword evidence="9" id="KW-1003">Cell membrane</keyword>
<feature type="domain" description="CBS" evidence="10">
    <location>
        <begin position="205"/>
        <end position="261"/>
    </location>
</feature>
<dbReference type="InterPro" id="IPR036739">
    <property type="entry name" value="SLC41_membr_dom_sf"/>
</dbReference>
<dbReference type="PANTHER" id="PTHR43773:SF1">
    <property type="entry name" value="MAGNESIUM TRANSPORTER MGTE"/>
    <property type="match status" value="1"/>
</dbReference>
<comment type="subunit">
    <text evidence="9">Homodimer.</text>
</comment>
<gene>
    <name evidence="11" type="ORF">C7377_1030</name>
</gene>
<dbReference type="Gene3D" id="1.10.357.20">
    <property type="entry name" value="SLC41 divalent cation transporters, integral membrane domain"/>
    <property type="match status" value="1"/>
</dbReference>
<evidence type="ECO:0000259" key="10">
    <source>
        <dbReference type="PROSITE" id="PS51371"/>
    </source>
</evidence>
<dbReference type="OrthoDB" id="9790355at2"/>
<evidence type="ECO:0000256" key="2">
    <source>
        <dbReference type="ARBA" id="ARBA00009749"/>
    </source>
</evidence>
<dbReference type="Pfam" id="PF03448">
    <property type="entry name" value="MgtE_N"/>
    <property type="match status" value="1"/>
</dbReference>
<dbReference type="Pfam" id="PF00571">
    <property type="entry name" value="CBS"/>
    <property type="match status" value="2"/>
</dbReference>
<evidence type="ECO:0000256" key="9">
    <source>
        <dbReference type="RuleBase" id="RU362011"/>
    </source>
</evidence>
<dbReference type="Gene3D" id="1.25.60.10">
    <property type="entry name" value="MgtE N-terminal domain-like"/>
    <property type="match status" value="1"/>
</dbReference>
<keyword evidence="8" id="KW-0129">CBS domain</keyword>
<dbReference type="RefSeq" id="WP_116496275.1">
    <property type="nucleotide sequence ID" value="NZ_QENZ01000004.1"/>
</dbReference>
<proteinExistence type="inferred from homology"/>
<dbReference type="InterPro" id="IPR006669">
    <property type="entry name" value="MgtE_transporter"/>
</dbReference>
<dbReference type="EMBL" id="QENZ01000004">
    <property type="protein sequence ID" value="PVX50717.1"/>
    <property type="molecule type" value="Genomic_DNA"/>
</dbReference>
<evidence type="ECO:0000256" key="4">
    <source>
        <dbReference type="ARBA" id="ARBA00022692"/>
    </source>
</evidence>
<comment type="similarity">
    <text evidence="2 9">Belongs to the SLC41A transporter family.</text>
</comment>
<feature type="transmembrane region" description="Helical" evidence="9">
    <location>
        <begin position="388"/>
        <end position="410"/>
    </location>
</feature>
<organism evidence="11 12">
    <name type="scientific">Balneicella halophila</name>
    <dbReference type="NCBI Taxonomy" id="1537566"/>
    <lineage>
        <taxon>Bacteria</taxon>
        <taxon>Pseudomonadati</taxon>
        <taxon>Bacteroidota</taxon>
        <taxon>Bacteroidia</taxon>
        <taxon>Bacteroidales</taxon>
        <taxon>Balneicellaceae</taxon>
        <taxon>Balneicella</taxon>
    </lineage>
</organism>
<keyword evidence="4 9" id="KW-0812">Transmembrane</keyword>
<feature type="transmembrane region" description="Helical" evidence="9">
    <location>
        <begin position="287"/>
        <end position="307"/>
    </location>
</feature>
<evidence type="ECO:0000256" key="5">
    <source>
        <dbReference type="ARBA" id="ARBA00022842"/>
    </source>
</evidence>
<dbReference type="PROSITE" id="PS51371">
    <property type="entry name" value="CBS"/>
    <property type="match status" value="2"/>
</dbReference>
<keyword evidence="7 9" id="KW-0472">Membrane</keyword>
<keyword evidence="12" id="KW-1185">Reference proteome</keyword>
<sequence length="454" mass="50165">MQFVKTKEYIDQLQAAISNDDKTVILGLINDLHPADIAEIFDDLTIEEAKYIFLLLGDDLAADTLTEIEEDNLLRFIEVLPPKAIASKFIKRMDSDDAADVLGQMSNEQREAVLAQIDDRELLADIVDLLNYEEDTAGGLMAKEMVIVREDDTVIECLKELTRQAENIDEIYYIYVVNNFGMLKGVLTLKDLILNRTSKSVKDIYDPNVIYVNTSTHENDVASMMSKYDMVVLPVVDTLGRLVGRITVDDVIDIAREEADRDYQMMSGFAEDVEPSDKLGRQVRARLPWLVIGLIGGILSSVIISTYEGQLAIHPSMAFFLTLIAAMGGNVGVQSSAIIVQGLANNTLGVKSTFSRLFRELLSSLIMGAICALALFVFNYFFGSSQALTYAASVALLVVMVFASIFGTIVPLALNKVKIDPALATGPFITTINDIVGLFCYLSIGKFFFDYFAL</sequence>
<dbReference type="Proteomes" id="UP000251835">
    <property type="component" value="Unassembled WGS sequence"/>
</dbReference>
<dbReference type="SUPFAM" id="SSF161093">
    <property type="entry name" value="MgtE membrane domain-like"/>
    <property type="match status" value="1"/>
</dbReference>
<comment type="function">
    <text evidence="9">Acts as a magnesium transporter.</text>
</comment>
<dbReference type="InterPro" id="IPR000644">
    <property type="entry name" value="CBS_dom"/>
</dbReference>
<feature type="transmembrane region" description="Helical" evidence="9">
    <location>
        <begin position="319"/>
        <end position="340"/>
    </location>
</feature>